<evidence type="ECO:0000313" key="8">
    <source>
        <dbReference type="EMBL" id="RZF34275.1"/>
    </source>
</evidence>
<accession>A0A482WL55</accession>
<dbReference type="InterPro" id="IPR041499">
    <property type="entry name" value="Tfc1/Sfc1_N"/>
</dbReference>
<gene>
    <name evidence="8" type="ORF">LSTR_LSTR010249</name>
</gene>
<evidence type="ECO:0000259" key="6">
    <source>
        <dbReference type="Pfam" id="PF09734"/>
    </source>
</evidence>
<dbReference type="Pfam" id="PF17682">
    <property type="entry name" value="Tau95_N"/>
    <property type="match status" value="1"/>
</dbReference>
<evidence type="ECO:0000256" key="5">
    <source>
        <dbReference type="SAM" id="MobiDB-lite"/>
    </source>
</evidence>
<evidence type="ECO:0000256" key="3">
    <source>
        <dbReference type="ARBA" id="ARBA00023163"/>
    </source>
</evidence>
<keyword evidence="3" id="KW-0804">Transcription</keyword>
<dbReference type="InParanoid" id="A0A482WL55"/>
<evidence type="ECO:0000313" key="9">
    <source>
        <dbReference type="Proteomes" id="UP000291343"/>
    </source>
</evidence>
<dbReference type="Pfam" id="PF09734">
    <property type="entry name" value="Tau95"/>
    <property type="match status" value="1"/>
</dbReference>
<evidence type="ECO:0008006" key="10">
    <source>
        <dbReference type="Google" id="ProtNLM"/>
    </source>
</evidence>
<reference evidence="8 9" key="1">
    <citation type="journal article" date="2017" name="Gigascience">
        <title>Genome sequence of the small brown planthopper, Laodelphax striatellus.</title>
        <authorList>
            <person name="Zhu J."/>
            <person name="Jiang F."/>
            <person name="Wang X."/>
            <person name="Yang P."/>
            <person name="Bao Y."/>
            <person name="Zhao W."/>
            <person name="Wang W."/>
            <person name="Lu H."/>
            <person name="Wang Q."/>
            <person name="Cui N."/>
            <person name="Li J."/>
            <person name="Chen X."/>
            <person name="Luo L."/>
            <person name="Yu J."/>
            <person name="Kang L."/>
            <person name="Cui F."/>
        </authorList>
    </citation>
    <scope>NUCLEOTIDE SEQUENCE [LARGE SCALE GENOMIC DNA]</scope>
    <source>
        <strain evidence="8">Lst14</strain>
    </source>
</reference>
<dbReference type="Gene3D" id="3.30.200.160">
    <property type="entry name" value="TFIIIC, subcomplex tauA, subunit Sfc1, barrel domain"/>
    <property type="match status" value="1"/>
</dbReference>
<dbReference type="GO" id="GO:0001003">
    <property type="term" value="F:RNA polymerase III type 2 promoter sequence-specific DNA binding"/>
    <property type="evidence" value="ECO:0007669"/>
    <property type="project" value="TreeGrafter"/>
</dbReference>
<dbReference type="FunCoup" id="A0A482WL55">
    <property type="interactions" value="577"/>
</dbReference>
<proteinExistence type="predicted"/>
<dbReference type="InterPro" id="IPR019136">
    <property type="entry name" value="TF_IIIC_su-5_HTH"/>
</dbReference>
<comment type="subcellular location">
    <subcellularLocation>
        <location evidence="1">Nucleus</location>
    </subcellularLocation>
</comment>
<evidence type="ECO:0000256" key="1">
    <source>
        <dbReference type="ARBA" id="ARBA00004123"/>
    </source>
</evidence>
<dbReference type="Proteomes" id="UP000291343">
    <property type="component" value="Unassembled WGS sequence"/>
</dbReference>
<evidence type="ECO:0000256" key="2">
    <source>
        <dbReference type="ARBA" id="ARBA00023125"/>
    </source>
</evidence>
<dbReference type="InterPro" id="IPR040454">
    <property type="entry name" value="TF_IIIC_Tfc1/Sfc1"/>
</dbReference>
<feature type="compositionally biased region" description="Basic and acidic residues" evidence="5">
    <location>
        <begin position="440"/>
        <end position="452"/>
    </location>
</feature>
<keyword evidence="2" id="KW-0238">DNA-binding</keyword>
<protein>
    <recommendedName>
        <fullName evidence="10">Transcription factor IIIC subunit 5 HTH domain-containing protein</fullName>
    </recommendedName>
</protein>
<organism evidence="8 9">
    <name type="scientific">Laodelphax striatellus</name>
    <name type="common">Small brown planthopper</name>
    <name type="synonym">Delphax striatella</name>
    <dbReference type="NCBI Taxonomy" id="195883"/>
    <lineage>
        <taxon>Eukaryota</taxon>
        <taxon>Metazoa</taxon>
        <taxon>Ecdysozoa</taxon>
        <taxon>Arthropoda</taxon>
        <taxon>Hexapoda</taxon>
        <taxon>Insecta</taxon>
        <taxon>Pterygota</taxon>
        <taxon>Neoptera</taxon>
        <taxon>Paraneoptera</taxon>
        <taxon>Hemiptera</taxon>
        <taxon>Auchenorrhyncha</taxon>
        <taxon>Fulgoroidea</taxon>
        <taxon>Delphacidae</taxon>
        <taxon>Criomorphinae</taxon>
        <taxon>Laodelphax</taxon>
    </lineage>
</organism>
<feature type="compositionally biased region" description="Acidic residues" evidence="5">
    <location>
        <begin position="453"/>
        <end position="481"/>
    </location>
</feature>
<comment type="caution">
    <text evidence="8">The sequence shown here is derived from an EMBL/GenBank/DDBJ whole genome shotgun (WGS) entry which is preliminary data.</text>
</comment>
<dbReference type="STRING" id="195883.A0A482WL55"/>
<keyword evidence="4" id="KW-0539">Nucleus</keyword>
<sequence length="493" mass="57682">MSSKTPPTLYTCVAYPGIVKNEEKMLETLGGIESITQAMTTRNRRLELRFRPDDIYARPTYGDKQSEISFLLKVKVKRKKKSVSSPSLLEENTNASKDVICEPSFIGRVETIFKFTNLCDFQYLPVAKTEDGAMKNIYRDLMPEDFPTSEWFQLPMSHFLPPAIYSRTDTIQSYFFRQEKPNGDIPEAQRNIIGRTRRRRSGYAIFVTFDVPSVPCKPRPSALKYLELKFLAMDHYEKIKQCFERRPIWSKTALIYETKYSIDKIKYLLPSVAYHFVTGPFRVMWVRIGYDPRKDPSSRIYQTLDYRIPSKGGISRKIKAKRKADFIQRHHTASASNNPRTLNMNEDISDREKSKDQLNENTYIFRRGLTPPSRQMFYQYCDIKVPEVEEMFARLPKLAPDAECDRHRGWLPPGFLERCREIITNILVAQFGNDEEEKPETDLDQHHESKQEDENEEEFDDDDDEDEDDYAADAYDNDYDDNTVLSDNEFDDL</sequence>
<dbReference type="OrthoDB" id="5598268at2759"/>
<feature type="region of interest" description="Disordered" evidence="5">
    <location>
        <begin position="431"/>
        <end position="493"/>
    </location>
</feature>
<dbReference type="PANTHER" id="PTHR13230:SF5">
    <property type="entry name" value="GENERAL TRANSCRIPTION FACTOR 3C POLYPEPTIDE 5"/>
    <property type="match status" value="1"/>
</dbReference>
<dbReference type="FunFam" id="3.30.200.160:FF:000002">
    <property type="entry name" value="Transcription factor IIIC, subunit 5"/>
    <property type="match status" value="1"/>
</dbReference>
<evidence type="ECO:0000256" key="4">
    <source>
        <dbReference type="ARBA" id="ARBA00023242"/>
    </source>
</evidence>
<dbReference type="GO" id="GO:0001002">
    <property type="term" value="F:RNA polymerase III type 1 promoter sequence-specific DNA binding"/>
    <property type="evidence" value="ECO:0007669"/>
    <property type="project" value="TreeGrafter"/>
</dbReference>
<dbReference type="GO" id="GO:0005634">
    <property type="term" value="C:nucleus"/>
    <property type="evidence" value="ECO:0007669"/>
    <property type="project" value="UniProtKB-SubCell"/>
</dbReference>
<dbReference type="AlphaFoldDB" id="A0A482WL55"/>
<evidence type="ECO:0000259" key="7">
    <source>
        <dbReference type="Pfam" id="PF17682"/>
    </source>
</evidence>
<feature type="domain" description="Transcription factor IIIC subunit Tfc1/Sfc1 triple barrel" evidence="7">
    <location>
        <begin position="12"/>
        <end position="124"/>
    </location>
</feature>
<dbReference type="GO" id="GO:0000127">
    <property type="term" value="C:transcription factor TFIIIC complex"/>
    <property type="evidence" value="ECO:0007669"/>
    <property type="project" value="InterPro"/>
</dbReference>
<dbReference type="InterPro" id="IPR042536">
    <property type="entry name" value="TFIIIC_tauA_Sfc1"/>
</dbReference>
<dbReference type="PANTHER" id="PTHR13230">
    <property type="entry name" value="GENERAL TRANSCRIPTION FACTOR IIIC, POLYPEPTIDE 5"/>
    <property type="match status" value="1"/>
</dbReference>
<dbReference type="GO" id="GO:0006384">
    <property type="term" value="P:transcription initiation at RNA polymerase III promoter"/>
    <property type="evidence" value="ECO:0007669"/>
    <property type="project" value="InterPro"/>
</dbReference>
<feature type="domain" description="Transcription factor IIIC subunit 5 HTH" evidence="6">
    <location>
        <begin position="159"/>
        <end position="307"/>
    </location>
</feature>
<name>A0A482WL55_LAOST</name>
<keyword evidence="9" id="KW-1185">Reference proteome</keyword>
<dbReference type="EMBL" id="QKKF02032163">
    <property type="protein sequence ID" value="RZF34275.1"/>
    <property type="molecule type" value="Genomic_DNA"/>
</dbReference>